<keyword evidence="7" id="KW-1185">Reference proteome</keyword>
<dbReference type="InterPro" id="IPR003656">
    <property type="entry name" value="Znf_BED"/>
</dbReference>
<reference evidence="7" key="1">
    <citation type="submission" date="2012-12" db="EMBL/GenBank/DDBJ databases">
        <authorList>
            <person name="Hellsten U."/>
            <person name="Grimwood J."/>
            <person name="Chapman J.A."/>
            <person name="Shapiro H."/>
            <person name="Aerts A."/>
            <person name="Otillar R.P."/>
            <person name="Terry A.Y."/>
            <person name="Boore J.L."/>
            <person name="Simakov O."/>
            <person name="Marletaz F."/>
            <person name="Cho S.-J."/>
            <person name="Edsinger-Gonzales E."/>
            <person name="Havlak P."/>
            <person name="Kuo D.-H."/>
            <person name="Larsson T."/>
            <person name="Lv J."/>
            <person name="Arendt D."/>
            <person name="Savage R."/>
            <person name="Osoegawa K."/>
            <person name="de Jong P."/>
            <person name="Lindberg D.R."/>
            <person name="Seaver E.C."/>
            <person name="Weisblat D.A."/>
            <person name="Putnam N.H."/>
            <person name="Grigoriev I.V."/>
            <person name="Rokhsar D.S."/>
        </authorList>
    </citation>
    <scope>NUCLEOTIDE SEQUENCE</scope>
</reference>
<dbReference type="KEGG" id="hro:HELRODRAFT_180993"/>
<reference evidence="5 7" key="2">
    <citation type="journal article" date="2013" name="Nature">
        <title>Insights into bilaterian evolution from three spiralian genomes.</title>
        <authorList>
            <person name="Simakov O."/>
            <person name="Marletaz F."/>
            <person name="Cho S.J."/>
            <person name="Edsinger-Gonzales E."/>
            <person name="Havlak P."/>
            <person name="Hellsten U."/>
            <person name="Kuo D.H."/>
            <person name="Larsson T."/>
            <person name="Lv J."/>
            <person name="Arendt D."/>
            <person name="Savage R."/>
            <person name="Osoegawa K."/>
            <person name="de Jong P."/>
            <person name="Grimwood J."/>
            <person name="Chapman J.A."/>
            <person name="Shapiro H."/>
            <person name="Aerts A."/>
            <person name="Otillar R.P."/>
            <person name="Terry A.Y."/>
            <person name="Boore J.L."/>
            <person name="Grigoriev I.V."/>
            <person name="Lindberg D.R."/>
            <person name="Seaver E.C."/>
            <person name="Weisblat D.A."/>
            <person name="Putnam N.H."/>
            <person name="Rokhsar D.S."/>
        </authorList>
    </citation>
    <scope>NUCLEOTIDE SEQUENCE</scope>
</reference>
<proteinExistence type="predicted"/>
<evidence type="ECO:0000256" key="3">
    <source>
        <dbReference type="ARBA" id="ARBA00022833"/>
    </source>
</evidence>
<dbReference type="EMBL" id="KB097612">
    <property type="protein sequence ID" value="ESN93452.1"/>
    <property type="molecule type" value="Genomic_DNA"/>
</dbReference>
<dbReference type="GO" id="GO:0003677">
    <property type="term" value="F:DNA binding"/>
    <property type="evidence" value="ECO:0007669"/>
    <property type="project" value="InterPro"/>
</dbReference>
<dbReference type="OrthoDB" id="8772022at2759"/>
<evidence type="ECO:0000259" key="4">
    <source>
        <dbReference type="Pfam" id="PF02892"/>
    </source>
</evidence>
<evidence type="ECO:0000256" key="1">
    <source>
        <dbReference type="ARBA" id="ARBA00022723"/>
    </source>
</evidence>
<dbReference type="HOGENOM" id="CLU_1241320_0_0_1"/>
<sequence length="223" mass="24940">MNTQVVKSCFVDVLLKKDNDRNFTAACITCNKRISGNVSNSSNFLKHVKEQHHAVYKNFLLKNTEHSKKRKLSASAEIVPTTKLKQNEIDKSFSMHKSVSQEKFNQGIAEMILEDMEPVAIIERKDQAQNPILATSKDTTPECNNLYDYIEENSESSCKLAEQLNNYLSSQAKNVEHLFCYPAVCAAFLKINSTLPSSAAVERLFSVAGQILLINAASCLMNT</sequence>
<dbReference type="GeneID" id="20207931"/>
<name>T1FGI2_HELRO</name>
<protein>
    <recommendedName>
        <fullName evidence="4">BED-type domain-containing protein</fullName>
    </recommendedName>
</protein>
<dbReference type="Pfam" id="PF02892">
    <property type="entry name" value="zf-BED"/>
    <property type="match status" value="1"/>
</dbReference>
<evidence type="ECO:0000256" key="2">
    <source>
        <dbReference type="ARBA" id="ARBA00022771"/>
    </source>
</evidence>
<dbReference type="RefSeq" id="XP_009028514.1">
    <property type="nucleotide sequence ID" value="XM_009030266.1"/>
</dbReference>
<organism evidence="6 7">
    <name type="scientific">Helobdella robusta</name>
    <name type="common">Californian leech</name>
    <dbReference type="NCBI Taxonomy" id="6412"/>
    <lineage>
        <taxon>Eukaryota</taxon>
        <taxon>Metazoa</taxon>
        <taxon>Spiralia</taxon>
        <taxon>Lophotrochozoa</taxon>
        <taxon>Annelida</taxon>
        <taxon>Clitellata</taxon>
        <taxon>Hirudinea</taxon>
        <taxon>Rhynchobdellida</taxon>
        <taxon>Glossiphoniidae</taxon>
        <taxon>Helobdella</taxon>
    </lineage>
</organism>
<gene>
    <name evidence="6" type="primary">20207931</name>
    <name evidence="5" type="ORF">HELRODRAFT_180993</name>
</gene>
<keyword evidence="1" id="KW-0479">Metal-binding</keyword>
<feature type="domain" description="BED-type" evidence="4">
    <location>
        <begin position="22"/>
        <end position="52"/>
    </location>
</feature>
<reference evidence="6" key="3">
    <citation type="submission" date="2015-06" db="UniProtKB">
        <authorList>
            <consortium name="EnsemblMetazoa"/>
        </authorList>
    </citation>
    <scope>IDENTIFICATION</scope>
</reference>
<evidence type="ECO:0000313" key="5">
    <source>
        <dbReference type="EMBL" id="ESN93452.1"/>
    </source>
</evidence>
<evidence type="ECO:0000313" key="6">
    <source>
        <dbReference type="EnsemblMetazoa" id="HelroP180993"/>
    </source>
</evidence>
<keyword evidence="2" id="KW-0863">Zinc-finger</keyword>
<dbReference type="Proteomes" id="UP000015101">
    <property type="component" value="Unassembled WGS sequence"/>
</dbReference>
<evidence type="ECO:0000313" key="7">
    <source>
        <dbReference type="Proteomes" id="UP000015101"/>
    </source>
</evidence>
<dbReference type="EMBL" id="AMQM01007427">
    <property type="status" value="NOT_ANNOTATED_CDS"/>
    <property type="molecule type" value="Genomic_DNA"/>
</dbReference>
<dbReference type="EnsemblMetazoa" id="HelroT180993">
    <property type="protein sequence ID" value="HelroP180993"/>
    <property type="gene ID" value="HelroG180993"/>
</dbReference>
<accession>T1FGI2</accession>
<dbReference type="AlphaFoldDB" id="T1FGI2"/>
<dbReference type="InParanoid" id="T1FGI2"/>
<dbReference type="GO" id="GO:0008270">
    <property type="term" value="F:zinc ion binding"/>
    <property type="evidence" value="ECO:0007669"/>
    <property type="project" value="UniProtKB-KW"/>
</dbReference>
<dbReference type="CTD" id="20207931"/>
<keyword evidence="3" id="KW-0862">Zinc</keyword>